<proteinExistence type="inferred from homology"/>
<sequence length="336" mass="37505">MPKLLPFPVLFTGLVVGLLLLITSQFVTSMKHLDKVINKSSHSSDKVRVALLLEGPTYDQGWNSSALESMTELQKRFNFSLEIANNIKPEQIKKLAEKYAANDYDLILGHGLIFSDPFTDVAFRYPKSHFVSFNGEAPHPNQTTIRYDMKPAGKLVGILAAKMTKSDKVGYIMVDKPTELLQVEGFIEGVKKASPKTSIVVGKVPDFNDIEGAIRKTRDMISQGVDVIYTTGDSFNLEVITEAQRAGVFTIGYIADQRYIAPDYVLVSMMQDVRQCYRIITEQFIQGKLPNGKVMYGLTEGVNHLSQFGHMVPANVRKDLERELQNFIPSRGSYGG</sequence>
<evidence type="ECO:0000256" key="3">
    <source>
        <dbReference type="ARBA" id="ARBA00022475"/>
    </source>
</evidence>
<keyword evidence="9" id="KW-1185">Reference proteome</keyword>
<dbReference type="EMBL" id="SZNK01000001">
    <property type="protein sequence ID" value="TKI58938.1"/>
    <property type="molecule type" value="Genomic_DNA"/>
</dbReference>
<gene>
    <name evidence="8" type="ORF">E8L90_28065</name>
</gene>
<dbReference type="Gene3D" id="3.40.50.2300">
    <property type="match status" value="2"/>
</dbReference>
<keyword evidence="3" id="KW-1003">Cell membrane</keyword>
<dbReference type="PANTHER" id="PTHR34296">
    <property type="entry name" value="TRANSCRIPTIONAL ACTIVATOR PROTEIN MED"/>
    <property type="match status" value="1"/>
</dbReference>
<protein>
    <submittedName>
        <fullName evidence="8">BMP family ABC transporter substrate-binding protein</fullName>
    </submittedName>
</protein>
<evidence type="ECO:0000256" key="4">
    <source>
        <dbReference type="ARBA" id="ARBA00022729"/>
    </source>
</evidence>
<comment type="similarity">
    <text evidence="2">Belongs to the BMP lipoprotein family.</text>
</comment>
<organism evidence="8 9">
    <name type="scientific">Brevibacillus antibioticus</name>
    <dbReference type="NCBI Taxonomy" id="2570228"/>
    <lineage>
        <taxon>Bacteria</taxon>
        <taxon>Bacillati</taxon>
        <taxon>Bacillota</taxon>
        <taxon>Bacilli</taxon>
        <taxon>Bacillales</taxon>
        <taxon>Paenibacillaceae</taxon>
        <taxon>Brevibacillus</taxon>
    </lineage>
</organism>
<feature type="domain" description="ABC transporter substrate-binding protein PnrA-like" evidence="7">
    <location>
        <begin position="46"/>
        <end position="328"/>
    </location>
</feature>
<evidence type="ECO:0000256" key="1">
    <source>
        <dbReference type="ARBA" id="ARBA00004193"/>
    </source>
</evidence>
<keyword evidence="5" id="KW-0472">Membrane</keyword>
<reference evidence="8 9" key="1">
    <citation type="submission" date="2019-04" db="EMBL/GenBank/DDBJ databases">
        <title>Whole genome sequencing of Brevibacillus sp. TGS2-1.</title>
        <authorList>
            <person name="Choi A."/>
        </authorList>
    </citation>
    <scope>NUCLEOTIDE SEQUENCE [LARGE SCALE GENOMIC DNA]</scope>
    <source>
        <strain evidence="8 9">TGS2-1</strain>
    </source>
</reference>
<dbReference type="RefSeq" id="WP_137032696.1">
    <property type="nucleotide sequence ID" value="NZ_SZNK01000001.1"/>
</dbReference>
<dbReference type="PANTHER" id="PTHR34296:SF2">
    <property type="entry name" value="ABC TRANSPORTER GUANOSINE-BINDING PROTEIN NUPN"/>
    <property type="match status" value="1"/>
</dbReference>
<dbReference type="InterPro" id="IPR028082">
    <property type="entry name" value="Peripla_BP_I"/>
</dbReference>
<evidence type="ECO:0000313" key="8">
    <source>
        <dbReference type="EMBL" id="TKI58938.1"/>
    </source>
</evidence>
<evidence type="ECO:0000256" key="6">
    <source>
        <dbReference type="ARBA" id="ARBA00023288"/>
    </source>
</evidence>
<dbReference type="SUPFAM" id="SSF53822">
    <property type="entry name" value="Periplasmic binding protein-like I"/>
    <property type="match status" value="1"/>
</dbReference>
<dbReference type="OrthoDB" id="2556857at2"/>
<dbReference type="InterPro" id="IPR050957">
    <property type="entry name" value="BMP_lipoprotein"/>
</dbReference>
<keyword evidence="6" id="KW-0449">Lipoprotein</keyword>
<comment type="subcellular location">
    <subcellularLocation>
        <location evidence="1">Cell membrane</location>
        <topology evidence="1">Lipid-anchor</topology>
    </subcellularLocation>
</comment>
<dbReference type="Proteomes" id="UP000307841">
    <property type="component" value="Unassembled WGS sequence"/>
</dbReference>
<dbReference type="Pfam" id="PF02608">
    <property type="entry name" value="Bmp"/>
    <property type="match status" value="1"/>
</dbReference>
<keyword evidence="4" id="KW-0732">Signal</keyword>
<evidence type="ECO:0000313" key="9">
    <source>
        <dbReference type="Proteomes" id="UP000307841"/>
    </source>
</evidence>
<evidence type="ECO:0000256" key="2">
    <source>
        <dbReference type="ARBA" id="ARBA00008610"/>
    </source>
</evidence>
<name>A0A4U2YDL5_9BACL</name>
<comment type="caution">
    <text evidence="8">The sequence shown here is derived from an EMBL/GenBank/DDBJ whole genome shotgun (WGS) entry which is preliminary data.</text>
</comment>
<dbReference type="AlphaFoldDB" id="A0A4U2YDL5"/>
<accession>A0A4U2YDL5</accession>
<dbReference type="GO" id="GO:0005886">
    <property type="term" value="C:plasma membrane"/>
    <property type="evidence" value="ECO:0007669"/>
    <property type="project" value="UniProtKB-SubCell"/>
</dbReference>
<dbReference type="InterPro" id="IPR003760">
    <property type="entry name" value="PnrA-like"/>
</dbReference>
<evidence type="ECO:0000256" key="5">
    <source>
        <dbReference type="ARBA" id="ARBA00023136"/>
    </source>
</evidence>
<evidence type="ECO:0000259" key="7">
    <source>
        <dbReference type="Pfam" id="PF02608"/>
    </source>
</evidence>